<reference evidence="2" key="1">
    <citation type="journal article" date="2014" name="Int. J. Syst. Evol. Microbiol.">
        <title>Complete genome sequence of Corynebacterium casei LMG S-19264T (=DSM 44701T), isolated from a smear-ripened cheese.</title>
        <authorList>
            <consortium name="US DOE Joint Genome Institute (JGI-PGF)"/>
            <person name="Walter F."/>
            <person name="Albersmeier A."/>
            <person name="Kalinowski J."/>
            <person name="Ruckert C."/>
        </authorList>
    </citation>
    <scope>NUCLEOTIDE SEQUENCE</scope>
    <source>
        <strain evidence="2">KCTC 23430</strain>
    </source>
</reference>
<keyword evidence="1" id="KW-0472">Membrane</keyword>
<feature type="transmembrane region" description="Helical" evidence="1">
    <location>
        <begin position="82"/>
        <end position="103"/>
    </location>
</feature>
<feature type="transmembrane region" description="Helical" evidence="1">
    <location>
        <begin position="278"/>
        <end position="295"/>
    </location>
</feature>
<dbReference type="Pfam" id="PF11168">
    <property type="entry name" value="DUF2955"/>
    <property type="match status" value="1"/>
</dbReference>
<sequence>MPMPRQMPLAARRVFRLAATTALALAGGYALALELPFMAPLFAFILASKPAPPMGVKGLLGLSLLLVLTLGLGVLLTPVLRYYPMTGLMLVLLGLFFANYVALNLGKGPVGTFLTAGIAIISTAGLTSMALATALIQAMVFGVAIGVVSLWLIYPFFPEDGPAPEMPAVAPAQSSWLAVRATLIVFPAFLLVLANTAYLPTVMKAVQLGQQDSVTDAKHAGRELVGSTFMGGLWAVMFWLGLSVWPSLWMFTLWMLLVGVYICARVYGVVPSRYPPSYWVNTMVTLLILLGPAVNDSATGKDVMTAFLVRLSLLVAVALYASAAVVLLERWRDRRVARGTRAVMA</sequence>
<protein>
    <recommendedName>
        <fullName evidence="4">DUF2955 domain-containing protein</fullName>
    </recommendedName>
</protein>
<feature type="transmembrane region" description="Helical" evidence="1">
    <location>
        <begin position="248"/>
        <end position="266"/>
    </location>
</feature>
<keyword evidence="1" id="KW-0812">Transmembrane</keyword>
<dbReference type="AlphaFoldDB" id="A0A919CLF3"/>
<evidence type="ECO:0008006" key="4">
    <source>
        <dbReference type="Google" id="ProtNLM"/>
    </source>
</evidence>
<dbReference type="Proteomes" id="UP000644693">
    <property type="component" value="Unassembled WGS sequence"/>
</dbReference>
<dbReference type="InterPro" id="IPR022604">
    <property type="entry name" value="DUF2955"/>
</dbReference>
<reference evidence="2" key="2">
    <citation type="submission" date="2020-09" db="EMBL/GenBank/DDBJ databases">
        <authorList>
            <person name="Sun Q."/>
            <person name="Kim S."/>
        </authorList>
    </citation>
    <scope>NUCLEOTIDE SEQUENCE</scope>
    <source>
        <strain evidence="2">KCTC 23430</strain>
    </source>
</reference>
<name>A0A919CLF3_9GAMM</name>
<feature type="transmembrane region" description="Helical" evidence="1">
    <location>
        <begin position="109"/>
        <end position="131"/>
    </location>
</feature>
<evidence type="ECO:0000313" key="3">
    <source>
        <dbReference type="Proteomes" id="UP000644693"/>
    </source>
</evidence>
<keyword evidence="3" id="KW-1185">Reference proteome</keyword>
<feature type="transmembrane region" description="Helical" evidence="1">
    <location>
        <begin position="224"/>
        <end position="242"/>
    </location>
</feature>
<evidence type="ECO:0000313" key="2">
    <source>
        <dbReference type="EMBL" id="GHD36145.1"/>
    </source>
</evidence>
<keyword evidence="1" id="KW-1133">Transmembrane helix</keyword>
<feature type="transmembrane region" description="Helical" evidence="1">
    <location>
        <begin position="138"/>
        <end position="157"/>
    </location>
</feature>
<feature type="transmembrane region" description="Helical" evidence="1">
    <location>
        <begin position="177"/>
        <end position="203"/>
    </location>
</feature>
<accession>A0A919CLF3</accession>
<feature type="transmembrane region" description="Helical" evidence="1">
    <location>
        <begin position="307"/>
        <end position="328"/>
    </location>
</feature>
<gene>
    <name evidence="2" type="ORF">GCM10007053_24210</name>
</gene>
<feature type="transmembrane region" description="Helical" evidence="1">
    <location>
        <begin position="56"/>
        <end position="75"/>
    </location>
</feature>
<comment type="caution">
    <text evidence="2">The sequence shown here is derived from an EMBL/GenBank/DDBJ whole genome shotgun (WGS) entry which is preliminary data.</text>
</comment>
<dbReference type="EMBL" id="BMYM01000002">
    <property type="protein sequence ID" value="GHD36145.1"/>
    <property type="molecule type" value="Genomic_DNA"/>
</dbReference>
<evidence type="ECO:0000256" key="1">
    <source>
        <dbReference type="SAM" id="Phobius"/>
    </source>
</evidence>
<organism evidence="2 3">
    <name type="scientific">Parahalioglobus pacificus</name>
    <dbReference type="NCBI Taxonomy" id="930806"/>
    <lineage>
        <taxon>Bacteria</taxon>
        <taxon>Pseudomonadati</taxon>
        <taxon>Pseudomonadota</taxon>
        <taxon>Gammaproteobacteria</taxon>
        <taxon>Cellvibrionales</taxon>
        <taxon>Halieaceae</taxon>
        <taxon>Parahalioglobus</taxon>
    </lineage>
</organism>
<proteinExistence type="predicted"/>